<accession>A0A8R1WIG0</accession>
<protein>
    <recommendedName>
        <fullName evidence="3">Peptidase S1 domain-containing protein</fullName>
    </recommendedName>
</protein>
<dbReference type="PANTHER" id="PTHR24260">
    <property type="match status" value="1"/>
</dbReference>
<feature type="signal peptide" evidence="2">
    <location>
        <begin position="1"/>
        <end position="20"/>
    </location>
</feature>
<dbReference type="AlphaFoldDB" id="A0A8R1WIG0"/>
<reference evidence="4" key="2">
    <citation type="submission" date="2022-06" db="UniProtKB">
        <authorList>
            <consortium name="EnsemblMetazoa"/>
        </authorList>
    </citation>
    <scope>IDENTIFICATION</scope>
    <source>
        <strain evidence="4">p50T (Dazao)</strain>
    </source>
</reference>
<dbReference type="InterPro" id="IPR043504">
    <property type="entry name" value="Peptidase_S1_PA_chymotrypsin"/>
</dbReference>
<dbReference type="Gene3D" id="2.40.10.10">
    <property type="entry name" value="Trypsin-like serine proteases"/>
    <property type="match status" value="2"/>
</dbReference>
<dbReference type="Pfam" id="PF16030">
    <property type="entry name" value="GD_N"/>
    <property type="match status" value="1"/>
</dbReference>
<dbReference type="Proteomes" id="UP000005204">
    <property type="component" value="Unassembled WGS sequence"/>
</dbReference>
<feature type="compositionally biased region" description="Polar residues" evidence="1">
    <location>
        <begin position="167"/>
        <end position="188"/>
    </location>
</feature>
<dbReference type="InterPro" id="IPR001254">
    <property type="entry name" value="Trypsin_dom"/>
</dbReference>
<evidence type="ECO:0000256" key="1">
    <source>
        <dbReference type="SAM" id="MobiDB-lite"/>
    </source>
</evidence>
<dbReference type="GO" id="GO:0006508">
    <property type="term" value="P:proteolysis"/>
    <property type="evidence" value="ECO:0007669"/>
    <property type="project" value="InterPro"/>
</dbReference>
<dbReference type="InterPro" id="IPR031986">
    <property type="entry name" value="GD_N"/>
</dbReference>
<dbReference type="SUPFAM" id="SSF50494">
    <property type="entry name" value="Trypsin-like serine proteases"/>
    <property type="match status" value="1"/>
</dbReference>
<dbReference type="InterPro" id="IPR001314">
    <property type="entry name" value="Peptidase_S1A"/>
</dbReference>
<evidence type="ECO:0000313" key="4">
    <source>
        <dbReference type="EnsemblMetazoa" id="XP_004928956.2"/>
    </source>
</evidence>
<dbReference type="CDD" id="cd00190">
    <property type="entry name" value="Tryp_SPc"/>
    <property type="match status" value="1"/>
</dbReference>
<feature type="chain" id="PRO_5035774271" description="Peptidase S1 domain-containing protein" evidence="2">
    <location>
        <begin position="21"/>
        <end position="485"/>
    </location>
</feature>
<evidence type="ECO:0000259" key="3">
    <source>
        <dbReference type="PROSITE" id="PS50240"/>
    </source>
</evidence>
<dbReference type="SMART" id="SM00020">
    <property type="entry name" value="Tryp_SPc"/>
    <property type="match status" value="1"/>
</dbReference>
<evidence type="ECO:0000256" key="2">
    <source>
        <dbReference type="SAM" id="SignalP"/>
    </source>
</evidence>
<dbReference type="KEGG" id="bmor:101746529"/>
<dbReference type="GeneID" id="101746529"/>
<feature type="region of interest" description="Disordered" evidence="1">
    <location>
        <begin position="160"/>
        <end position="188"/>
    </location>
</feature>
<dbReference type="PANTHER" id="PTHR24260:SF143">
    <property type="entry name" value="SERINE PROTEASE GD-LIKE PROTEIN"/>
    <property type="match status" value="1"/>
</dbReference>
<dbReference type="PROSITE" id="PS50240">
    <property type="entry name" value="TRYPSIN_DOM"/>
    <property type="match status" value="1"/>
</dbReference>
<dbReference type="InterPro" id="IPR051333">
    <property type="entry name" value="CLIP_Serine_Protease"/>
</dbReference>
<dbReference type="EnsemblMetazoa" id="XM_004928899.2">
    <property type="protein sequence ID" value="XP_004928956.2"/>
    <property type="gene ID" value="LOC101746529"/>
</dbReference>
<dbReference type="InterPro" id="IPR009003">
    <property type="entry name" value="Peptidase_S1_PA"/>
</dbReference>
<dbReference type="GO" id="GO:0004252">
    <property type="term" value="F:serine-type endopeptidase activity"/>
    <property type="evidence" value="ECO:0007669"/>
    <property type="project" value="InterPro"/>
</dbReference>
<keyword evidence="2" id="KW-0732">Signal</keyword>
<dbReference type="Pfam" id="PF00089">
    <property type="entry name" value="Trypsin"/>
    <property type="match status" value="1"/>
</dbReference>
<reference evidence="5" key="1">
    <citation type="journal article" date="2008" name="Insect Biochem. Mol. Biol.">
        <title>The genome of a lepidopteran model insect, the silkworm Bombyx mori.</title>
        <authorList>
            <consortium name="International Silkworm Genome Consortium"/>
        </authorList>
    </citation>
    <scope>NUCLEOTIDE SEQUENCE [LARGE SCALE GENOMIC DNA]</scope>
    <source>
        <strain evidence="5">p50T</strain>
    </source>
</reference>
<evidence type="ECO:0000313" key="5">
    <source>
        <dbReference type="Proteomes" id="UP000005204"/>
    </source>
</evidence>
<proteinExistence type="predicted"/>
<name>A0A8R1WIG0_BOMMO</name>
<dbReference type="PRINTS" id="PR00722">
    <property type="entry name" value="CHYMOTRYPSIN"/>
</dbReference>
<organism evidence="4 5">
    <name type="scientific">Bombyx mori</name>
    <name type="common">Silk moth</name>
    <dbReference type="NCBI Taxonomy" id="7091"/>
    <lineage>
        <taxon>Eukaryota</taxon>
        <taxon>Metazoa</taxon>
        <taxon>Ecdysozoa</taxon>
        <taxon>Arthropoda</taxon>
        <taxon>Hexapoda</taxon>
        <taxon>Insecta</taxon>
        <taxon>Pterygota</taxon>
        <taxon>Neoptera</taxon>
        <taxon>Endopterygota</taxon>
        <taxon>Lepidoptera</taxon>
        <taxon>Glossata</taxon>
        <taxon>Ditrysia</taxon>
        <taxon>Bombycoidea</taxon>
        <taxon>Bombycidae</taxon>
        <taxon>Bombycinae</taxon>
        <taxon>Bombyx</taxon>
    </lineage>
</organism>
<sequence>MMNTFGKVVVILALSAQTRTQTALQSPCPEVFQYDTTIQHPNRWYGAVNLTSKFTLQSLWLNIELDKDSKTLKNCLGNVTQYNSVEYNIEKPDFVIKPGEVVKVQFYVDYEDAKRVPTVASMRFNGRIICGKPIFSFDKAYSQRYSKYGIDMRGCPYKPGSVESSEESMGNSTVDMKEPTGNTSAVSNRIPDSTVEDLLTGGRLSFVLPTSINNYSNNSIYTRCGKAHPQKPLVIGAKTEQGQWPWQVAVMRTIEKLGRNLNVKYQCSGTLISTRHVITGAHCVTVAGKIVDIDDFILRAGWNLLDLQEKPEVQTFSISAKQITVHPDFEYQTFKNDLSILAAEDRLIYSTWVQPACIWSGDESTSKVGTIAGWGYDVTGKHHKELTTIEMIEVDQNSCLRSHDPSYSAYFSDKIYCAKHVNGTSNCHKDSGGGMMVRVRNKWYLRGVLSFYYSPELQHACQSHALFTDVAKHLPWIKQHVYDYV</sequence>
<keyword evidence="5" id="KW-1185">Reference proteome</keyword>
<feature type="domain" description="Peptidase S1" evidence="3">
    <location>
        <begin position="233"/>
        <end position="482"/>
    </location>
</feature>
<dbReference type="RefSeq" id="XP_004928956.2">
    <property type="nucleotide sequence ID" value="XM_004928899.3"/>
</dbReference>